<dbReference type="InterPro" id="IPR036388">
    <property type="entry name" value="WH-like_DNA-bd_sf"/>
</dbReference>
<proteinExistence type="predicted"/>
<dbReference type="PANTHER" id="PTHR33164">
    <property type="entry name" value="TRANSCRIPTIONAL REGULATOR, MARR FAMILY"/>
    <property type="match status" value="1"/>
</dbReference>
<dbReference type="GO" id="GO:0003700">
    <property type="term" value="F:DNA-binding transcription factor activity"/>
    <property type="evidence" value="ECO:0007669"/>
    <property type="project" value="InterPro"/>
</dbReference>
<dbReference type="Proteomes" id="UP001238163">
    <property type="component" value="Unassembled WGS sequence"/>
</dbReference>
<gene>
    <name evidence="2" type="ORF">J3R75_003977</name>
</gene>
<dbReference type="SUPFAM" id="SSF46785">
    <property type="entry name" value="Winged helix' DNA-binding domain"/>
    <property type="match status" value="1"/>
</dbReference>
<protein>
    <submittedName>
        <fullName evidence="2">DNA-binding MarR family transcriptional regulator</fullName>
    </submittedName>
</protein>
<dbReference type="InterPro" id="IPR000835">
    <property type="entry name" value="HTH_MarR-typ"/>
</dbReference>
<dbReference type="GO" id="GO:0003677">
    <property type="term" value="F:DNA binding"/>
    <property type="evidence" value="ECO:0007669"/>
    <property type="project" value="UniProtKB-KW"/>
</dbReference>
<reference evidence="2" key="1">
    <citation type="submission" date="2023-07" db="EMBL/GenBank/DDBJ databases">
        <title>Genomic Encyclopedia of Type Strains, Phase IV (KMG-IV): sequencing the most valuable type-strain genomes for metagenomic binning, comparative biology and taxonomic classification.</title>
        <authorList>
            <person name="Goeker M."/>
        </authorList>
    </citation>
    <scope>NUCLEOTIDE SEQUENCE</scope>
    <source>
        <strain evidence="2">DSM 24202</strain>
    </source>
</reference>
<dbReference type="Gene3D" id="1.10.10.10">
    <property type="entry name" value="Winged helix-like DNA-binding domain superfamily/Winged helix DNA-binding domain"/>
    <property type="match status" value="1"/>
</dbReference>
<evidence type="ECO:0000313" key="3">
    <source>
        <dbReference type="Proteomes" id="UP001238163"/>
    </source>
</evidence>
<dbReference type="AlphaFoldDB" id="A0AAE3VK31"/>
<keyword evidence="3" id="KW-1185">Reference proteome</keyword>
<evidence type="ECO:0000313" key="2">
    <source>
        <dbReference type="EMBL" id="MDQ0291870.1"/>
    </source>
</evidence>
<name>A0AAE3VK31_9BACT</name>
<feature type="domain" description="HTH marR-type" evidence="1">
    <location>
        <begin position="30"/>
        <end position="130"/>
    </location>
</feature>
<dbReference type="RefSeq" id="WP_307265259.1">
    <property type="nucleotide sequence ID" value="NZ_JAUSVL010000001.1"/>
</dbReference>
<sequence length="166" mass="18946">MALDHYFLMLRQVDEVVRQCMVDFNLQRRDENPLSQLRGRQINLLLTITRHEPCSLNDVMRLQGLSASAASTAVDKLVRGGLVKREINAANRRSVLITTKPEIHDFLAEIERNVQARLMELLKSCPQDELDRMDRASESFTRHLETGLTKDASMCRFCMNVASSAQ</sequence>
<dbReference type="EMBL" id="JAUSVL010000001">
    <property type="protein sequence ID" value="MDQ0291870.1"/>
    <property type="molecule type" value="Genomic_DNA"/>
</dbReference>
<dbReference type="Pfam" id="PF12802">
    <property type="entry name" value="MarR_2"/>
    <property type="match status" value="1"/>
</dbReference>
<evidence type="ECO:0000259" key="1">
    <source>
        <dbReference type="SMART" id="SM00347"/>
    </source>
</evidence>
<dbReference type="PANTHER" id="PTHR33164:SF57">
    <property type="entry name" value="MARR-FAMILY TRANSCRIPTIONAL REGULATOR"/>
    <property type="match status" value="1"/>
</dbReference>
<dbReference type="SMART" id="SM00347">
    <property type="entry name" value="HTH_MARR"/>
    <property type="match status" value="1"/>
</dbReference>
<comment type="caution">
    <text evidence="2">The sequence shown here is derived from an EMBL/GenBank/DDBJ whole genome shotgun (WGS) entry which is preliminary data.</text>
</comment>
<dbReference type="InterPro" id="IPR039422">
    <property type="entry name" value="MarR/SlyA-like"/>
</dbReference>
<keyword evidence="2" id="KW-0238">DNA-binding</keyword>
<organism evidence="2 3">
    <name type="scientific">Oligosphaera ethanolica</name>
    <dbReference type="NCBI Taxonomy" id="760260"/>
    <lineage>
        <taxon>Bacteria</taxon>
        <taxon>Pseudomonadati</taxon>
        <taxon>Lentisphaerota</taxon>
        <taxon>Oligosphaeria</taxon>
        <taxon>Oligosphaerales</taxon>
        <taxon>Oligosphaeraceae</taxon>
        <taxon>Oligosphaera</taxon>
    </lineage>
</organism>
<dbReference type="InterPro" id="IPR036390">
    <property type="entry name" value="WH_DNA-bd_sf"/>
</dbReference>
<accession>A0AAE3VK31</accession>
<dbReference type="GO" id="GO:0006950">
    <property type="term" value="P:response to stress"/>
    <property type="evidence" value="ECO:0007669"/>
    <property type="project" value="TreeGrafter"/>
</dbReference>